<organism evidence="3 4">
    <name type="scientific">Helicobacter felis (strain ATCC 49179 / CCUG 28539 / NCTC 12436 / CS1)</name>
    <dbReference type="NCBI Taxonomy" id="936155"/>
    <lineage>
        <taxon>Bacteria</taxon>
        <taxon>Pseudomonadati</taxon>
        <taxon>Campylobacterota</taxon>
        <taxon>Epsilonproteobacteria</taxon>
        <taxon>Campylobacterales</taxon>
        <taxon>Helicobacteraceae</taxon>
        <taxon>Helicobacter</taxon>
    </lineage>
</organism>
<dbReference type="STRING" id="936155.HFELIS_02560"/>
<dbReference type="Gene3D" id="2.30.40.10">
    <property type="entry name" value="Urease, subunit C, domain 1"/>
    <property type="match status" value="1"/>
</dbReference>
<dbReference type="eggNOG" id="COG0402">
    <property type="taxonomic scope" value="Bacteria"/>
</dbReference>
<keyword evidence="1" id="KW-0378">Hydrolase</keyword>
<dbReference type="SUPFAM" id="SSF51556">
    <property type="entry name" value="Metallo-dependent hydrolases"/>
    <property type="match status" value="1"/>
</dbReference>
<dbReference type="InterPro" id="IPR050287">
    <property type="entry name" value="MTA/SAH_deaminase"/>
</dbReference>
<dbReference type="Pfam" id="PF01979">
    <property type="entry name" value="Amidohydro_1"/>
    <property type="match status" value="1"/>
</dbReference>
<evidence type="ECO:0000313" key="3">
    <source>
        <dbReference type="EMBL" id="CBY82340.1"/>
    </source>
</evidence>
<dbReference type="SUPFAM" id="SSF51338">
    <property type="entry name" value="Composite domain of metallo-dependent hydrolases"/>
    <property type="match status" value="1"/>
</dbReference>
<accession>E7AD75</accession>
<keyword evidence="4" id="KW-1185">Reference proteome</keyword>
<name>E7AD75_HELFC</name>
<reference evidence="3 4" key="1">
    <citation type="journal article" date="2011" name="Genome Biol. Evol.">
        <title>Comparative whole genome sequence analysis of the carcinogenic bacterial model pathogen Helicobacter felis.</title>
        <authorList>
            <person name="Arnold I.C."/>
            <person name="Zigova Z."/>
            <person name="Holden M."/>
            <person name="Lawley T.D."/>
            <person name="Rad R."/>
            <person name="Dougan G."/>
            <person name="Falkow S."/>
            <person name="Bentley S.D."/>
            <person name="Muller A."/>
        </authorList>
    </citation>
    <scope>NUCLEOTIDE SEQUENCE [LARGE SCALE GENOMIC DNA]</scope>
    <source>
        <strain evidence="4">ATCC 49179 / CCUG 28539 / NCTC 12436 / CS1</strain>
    </source>
</reference>
<dbReference type="Proteomes" id="UP000007934">
    <property type="component" value="Chromosome"/>
</dbReference>
<dbReference type="RefSeq" id="WP_013468712.1">
    <property type="nucleotide sequence ID" value="NC_014810.2"/>
</dbReference>
<protein>
    <submittedName>
        <fullName evidence="3">Amidohydrolase family protein/Chlorohydrolase</fullName>
    </submittedName>
</protein>
<evidence type="ECO:0000313" key="4">
    <source>
        <dbReference type="Proteomes" id="UP000007934"/>
    </source>
</evidence>
<gene>
    <name evidence="3" type="ordered locus">Hfelis_02560</name>
</gene>
<dbReference type="Gene3D" id="3.20.20.140">
    <property type="entry name" value="Metal-dependent hydrolases"/>
    <property type="match status" value="1"/>
</dbReference>
<dbReference type="InterPro" id="IPR006680">
    <property type="entry name" value="Amidohydro-rel"/>
</dbReference>
<sequence>MDNLKIIGASALVSCDNAFSVWENGAVALASGHIVDIGKLETLRRTYPNAPLKFYRHCALLPALVNPHIHFEFSGHKNTFKYGGGFEGWLTSVMRHRESVFKGLDRHIQQAIRVQLRSGVGSVGAISSHGLERETLARTPLRVVFFDELIGSTPHALEQNLADFERRCALSRQHASAHFIPAIAIHAPYSVHKTLAQRVLDKIDLKTPISAHFLESKPELEWLESKQGWFGHFFSDILRVQHPVYSYENTQDFLDLFSKRHLLLVHALFARPEHFQHAKKIAAQVHVITCPRSNRLLSGQLLDLTLLRAAQIPYALATDGKSSNMDIDLLEELGYALFTLPGNLEDNALELLLGCTRHASQALGLSNGSLEVGKVADLSVFPFTKVNTPLEIVLGMVRAKKARALYIQGCQVF</sequence>
<dbReference type="InterPro" id="IPR011059">
    <property type="entry name" value="Metal-dep_hydrolase_composite"/>
</dbReference>
<dbReference type="KEGG" id="hfe:HFELIS_02560"/>
<proteinExistence type="predicted"/>
<evidence type="ECO:0000256" key="1">
    <source>
        <dbReference type="ARBA" id="ARBA00022801"/>
    </source>
</evidence>
<feature type="domain" description="Amidohydrolase-related" evidence="2">
    <location>
        <begin position="60"/>
        <end position="399"/>
    </location>
</feature>
<dbReference type="PANTHER" id="PTHR43794:SF11">
    <property type="entry name" value="AMIDOHYDROLASE-RELATED DOMAIN-CONTAINING PROTEIN"/>
    <property type="match status" value="1"/>
</dbReference>
<dbReference type="OrthoDB" id="9807210at2"/>
<dbReference type="PANTHER" id="PTHR43794">
    <property type="entry name" value="AMINOHYDROLASE SSNA-RELATED"/>
    <property type="match status" value="1"/>
</dbReference>
<dbReference type="NCBIfam" id="NF006269">
    <property type="entry name" value="PRK08418.1"/>
    <property type="match status" value="1"/>
</dbReference>
<dbReference type="InterPro" id="IPR032466">
    <property type="entry name" value="Metal_Hydrolase"/>
</dbReference>
<dbReference type="HOGENOM" id="CLU_012358_10_1_7"/>
<dbReference type="AlphaFoldDB" id="E7AD75"/>
<dbReference type="EMBL" id="FQ670179">
    <property type="protein sequence ID" value="CBY82340.1"/>
    <property type="molecule type" value="Genomic_DNA"/>
</dbReference>
<dbReference type="GO" id="GO:0016810">
    <property type="term" value="F:hydrolase activity, acting on carbon-nitrogen (but not peptide) bonds"/>
    <property type="evidence" value="ECO:0007669"/>
    <property type="project" value="InterPro"/>
</dbReference>
<dbReference type="GeneID" id="36134840"/>
<evidence type="ECO:0000259" key="2">
    <source>
        <dbReference type="Pfam" id="PF01979"/>
    </source>
</evidence>